<keyword evidence="4" id="KW-1185">Reference proteome</keyword>
<name>A0AAN2BJC3_9GAMM</name>
<protein>
    <recommendedName>
        <fullName evidence="2">DUF6795 domain-containing protein</fullName>
    </recommendedName>
</protein>
<sequence length="176" mass="19208">MKVLKISFLLLIAILFISSCKGEAVTIVDAGKACTFSEVSGYLLKDGEPLGNSKITRVADWQGEVVDSVITDAEGYFQMPAIYERKTIGVLPSQFAAKQLLTVDVDGQAIKFWSGVKMDKSENSEAKGQKLIINCDLAREESVVSVDGQPFVTLCEWNVVPDTPVTADDFFTTDDD</sequence>
<feature type="signal peptide" evidence="1">
    <location>
        <begin position="1"/>
        <end position="24"/>
    </location>
</feature>
<reference evidence="3 4" key="1">
    <citation type="journal article" date="2022" name="IScience">
        <title>An ultrasensitive nanofiber-based assay for enzymatic hydrolysis and deep-sea microbial degradation of cellulose.</title>
        <authorList>
            <person name="Tsudome M."/>
            <person name="Tachioka M."/>
            <person name="Miyazaki M."/>
            <person name="Uchimura K."/>
            <person name="Tsuda M."/>
            <person name="Takaki Y."/>
            <person name="Deguchi S."/>
        </authorList>
    </citation>
    <scope>NUCLEOTIDE SEQUENCE [LARGE SCALE GENOMIC DNA]</scope>
    <source>
        <strain evidence="3 4">GE09</strain>
    </source>
</reference>
<gene>
    <name evidence="3" type="ORF">MARGE09_P0999</name>
</gene>
<dbReference type="KEGG" id="marq:MARGE09_P0999"/>
<proteinExistence type="predicted"/>
<dbReference type="AlphaFoldDB" id="A0AAN2BJC3"/>
<dbReference type="InterPro" id="IPR046474">
    <property type="entry name" value="DUF6795"/>
</dbReference>
<evidence type="ECO:0000313" key="4">
    <source>
        <dbReference type="Proteomes" id="UP001320119"/>
    </source>
</evidence>
<dbReference type="Proteomes" id="UP001320119">
    <property type="component" value="Chromosome"/>
</dbReference>
<evidence type="ECO:0000256" key="1">
    <source>
        <dbReference type="SAM" id="SignalP"/>
    </source>
</evidence>
<accession>A0AAN2BJC3</accession>
<dbReference type="EMBL" id="AP023086">
    <property type="protein sequence ID" value="BCD96799.1"/>
    <property type="molecule type" value="Genomic_DNA"/>
</dbReference>
<organism evidence="3 4">
    <name type="scientific">Marinagarivorans cellulosilyticus</name>
    <dbReference type="NCBI Taxonomy" id="2721545"/>
    <lineage>
        <taxon>Bacteria</taxon>
        <taxon>Pseudomonadati</taxon>
        <taxon>Pseudomonadota</taxon>
        <taxon>Gammaproteobacteria</taxon>
        <taxon>Cellvibrionales</taxon>
        <taxon>Cellvibrionaceae</taxon>
        <taxon>Marinagarivorans</taxon>
    </lineage>
</organism>
<feature type="chain" id="PRO_5042937333" description="DUF6795 domain-containing protein" evidence="1">
    <location>
        <begin position="25"/>
        <end position="176"/>
    </location>
</feature>
<evidence type="ECO:0000259" key="2">
    <source>
        <dbReference type="Pfam" id="PF20598"/>
    </source>
</evidence>
<dbReference type="Pfam" id="PF20598">
    <property type="entry name" value="DUF6795"/>
    <property type="match status" value="1"/>
</dbReference>
<dbReference type="PROSITE" id="PS51257">
    <property type="entry name" value="PROKAR_LIPOPROTEIN"/>
    <property type="match status" value="1"/>
</dbReference>
<evidence type="ECO:0000313" key="3">
    <source>
        <dbReference type="EMBL" id="BCD96799.1"/>
    </source>
</evidence>
<dbReference type="RefSeq" id="WP_236986282.1">
    <property type="nucleotide sequence ID" value="NZ_AP023086.1"/>
</dbReference>
<feature type="domain" description="DUF6795" evidence="2">
    <location>
        <begin position="39"/>
        <end position="140"/>
    </location>
</feature>
<keyword evidence="1" id="KW-0732">Signal</keyword>